<feature type="compositionally biased region" description="Acidic residues" evidence="1">
    <location>
        <begin position="96"/>
        <end position="108"/>
    </location>
</feature>
<gene>
    <name evidence="2" type="ORF">EVAR_75618_1</name>
</gene>
<feature type="compositionally biased region" description="Basic residues" evidence="1">
    <location>
        <begin position="61"/>
        <end position="72"/>
    </location>
</feature>
<proteinExistence type="predicted"/>
<feature type="region of interest" description="Disordered" evidence="1">
    <location>
        <begin position="56"/>
        <end position="108"/>
    </location>
</feature>
<dbReference type="Proteomes" id="UP000299102">
    <property type="component" value="Unassembled WGS sequence"/>
</dbReference>
<evidence type="ECO:0000256" key="1">
    <source>
        <dbReference type="SAM" id="MobiDB-lite"/>
    </source>
</evidence>
<evidence type="ECO:0000313" key="2">
    <source>
        <dbReference type="EMBL" id="GBP19646.1"/>
    </source>
</evidence>
<protein>
    <submittedName>
        <fullName evidence="2">Uncharacterized protein</fullName>
    </submittedName>
</protein>
<dbReference type="EMBL" id="BGZK01000110">
    <property type="protein sequence ID" value="GBP19646.1"/>
    <property type="molecule type" value="Genomic_DNA"/>
</dbReference>
<organism evidence="2 3">
    <name type="scientific">Eumeta variegata</name>
    <name type="common">Bagworm moth</name>
    <name type="synonym">Eumeta japonica</name>
    <dbReference type="NCBI Taxonomy" id="151549"/>
    <lineage>
        <taxon>Eukaryota</taxon>
        <taxon>Metazoa</taxon>
        <taxon>Ecdysozoa</taxon>
        <taxon>Arthropoda</taxon>
        <taxon>Hexapoda</taxon>
        <taxon>Insecta</taxon>
        <taxon>Pterygota</taxon>
        <taxon>Neoptera</taxon>
        <taxon>Endopterygota</taxon>
        <taxon>Lepidoptera</taxon>
        <taxon>Glossata</taxon>
        <taxon>Ditrysia</taxon>
        <taxon>Tineoidea</taxon>
        <taxon>Psychidae</taxon>
        <taxon>Oiketicinae</taxon>
        <taxon>Eumeta</taxon>
    </lineage>
</organism>
<evidence type="ECO:0000313" key="3">
    <source>
        <dbReference type="Proteomes" id="UP000299102"/>
    </source>
</evidence>
<dbReference type="AlphaFoldDB" id="A0A4C1U1D8"/>
<keyword evidence="3" id="KW-1185">Reference proteome</keyword>
<accession>A0A4C1U1D8</accession>
<sequence length="151" mass="17047">MLVLKASIVKQSKNFLIFWKPIPMAKARTSNRGRKTTRANMITLSPYKLTESLRLAENRERGRRRGHGVRHNHNGEGAGRNAVRCQRDTTSSSSSESDEDAMNTDYDDSCTNMVPENADVPYMFCITIYSNDRSGEPWVVSKLRLMGSCSL</sequence>
<dbReference type="OrthoDB" id="8194222at2759"/>
<name>A0A4C1U1D8_EUMVA</name>
<reference evidence="2 3" key="1">
    <citation type="journal article" date="2019" name="Commun. Biol.">
        <title>The bagworm genome reveals a unique fibroin gene that provides high tensile strength.</title>
        <authorList>
            <person name="Kono N."/>
            <person name="Nakamura H."/>
            <person name="Ohtoshi R."/>
            <person name="Tomita M."/>
            <person name="Numata K."/>
            <person name="Arakawa K."/>
        </authorList>
    </citation>
    <scope>NUCLEOTIDE SEQUENCE [LARGE SCALE GENOMIC DNA]</scope>
</reference>
<comment type="caution">
    <text evidence="2">The sequence shown here is derived from an EMBL/GenBank/DDBJ whole genome shotgun (WGS) entry which is preliminary data.</text>
</comment>